<dbReference type="Pfam" id="PF18289">
    <property type="entry name" value="HU-CCDC81_euk_2"/>
    <property type="match status" value="1"/>
</dbReference>
<proteinExistence type="predicted"/>
<accession>A0A8J5X9C6</accession>
<keyword evidence="4" id="KW-1185">Reference proteome</keyword>
<evidence type="ECO:0000259" key="2">
    <source>
        <dbReference type="Pfam" id="PF18289"/>
    </source>
</evidence>
<dbReference type="AlphaFoldDB" id="A0A8J5X9C6"/>
<sequence>MLVVDEAALVLACKQRRERLRAPSALPIDKVWRCMMRWVVHQLGRCNGASIPHLCSLTWRADGAPPPTAERERVGASPLPAAQRYRALCVFHERFLQDLALKTRGLTSATARTSELARTELLNCTRLALNFSEDLTKDMVFSGSRELVATIFALIGAHRELALELAPVGVLVVRDRFVSFEFAPDFVPAAEREAALSRLAEIRRLAQPSNDPLFNRHADVPGGELLVHARGADANAEARIDPPARPARPARPPAADAASRRASRWRASTPLVDRRVPLNPGLPRDLSGGDLLLRPSSSAASNAAAQPQAHSAALRALDATSGGALAPRGAAAPALGGRSRAALRTCSPDLRSPPSGALNALGRAQVRPSTSGARPSAPILPTPTARRPPKPPRANSAALVMSLDALQLDAEERELDSLALSPVARLLPGQGAKHTPPSSPTFTAVERDLSPGHVAKPLARADASAVLKRNRCLSPGGAARMMEWLTHGAPAR</sequence>
<feature type="domain" description="CCDC81 HU" evidence="2">
    <location>
        <begin position="119"/>
        <end position="187"/>
    </location>
</feature>
<name>A0A8J5X9C6_DIALT</name>
<evidence type="ECO:0000313" key="3">
    <source>
        <dbReference type="EMBL" id="KAG8464126.1"/>
    </source>
</evidence>
<evidence type="ECO:0000313" key="4">
    <source>
        <dbReference type="Proteomes" id="UP000751190"/>
    </source>
</evidence>
<protein>
    <recommendedName>
        <fullName evidence="2">CCDC81 HU domain-containing protein</fullName>
    </recommendedName>
</protein>
<dbReference type="PANTHER" id="PTHR14362">
    <property type="entry name" value="COILED-COIL DOMAIN-CONTAINING PROTEIN 81"/>
    <property type="match status" value="1"/>
</dbReference>
<comment type="caution">
    <text evidence="3">The sequence shown here is derived from an EMBL/GenBank/DDBJ whole genome shotgun (WGS) entry which is preliminary data.</text>
</comment>
<dbReference type="Proteomes" id="UP000751190">
    <property type="component" value="Unassembled WGS sequence"/>
</dbReference>
<evidence type="ECO:0000256" key="1">
    <source>
        <dbReference type="SAM" id="MobiDB-lite"/>
    </source>
</evidence>
<gene>
    <name evidence="3" type="ORF">KFE25_000294</name>
</gene>
<dbReference type="GO" id="GO:0005815">
    <property type="term" value="C:microtubule organizing center"/>
    <property type="evidence" value="ECO:0007669"/>
    <property type="project" value="TreeGrafter"/>
</dbReference>
<dbReference type="PANTHER" id="PTHR14362:SF2">
    <property type="entry name" value="COILED-COIL DOMAIN-CONTAINING PROTEIN 81"/>
    <property type="match status" value="1"/>
</dbReference>
<dbReference type="EMBL" id="JAGTXO010000014">
    <property type="protein sequence ID" value="KAG8464126.1"/>
    <property type="molecule type" value="Genomic_DNA"/>
</dbReference>
<reference evidence="3" key="1">
    <citation type="submission" date="2021-05" db="EMBL/GenBank/DDBJ databases">
        <title>The genome of the haptophyte Pavlova lutheri (Diacronema luteri, Pavlovales) - a model for lipid biosynthesis in eukaryotic algae.</title>
        <authorList>
            <person name="Hulatt C.J."/>
            <person name="Posewitz M.C."/>
        </authorList>
    </citation>
    <scope>NUCLEOTIDE SEQUENCE</scope>
    <source>
        <strain evidence="3">NIVA-4/92</strain>
    </source>
</reference>
<feature type="region of interest" description="Disordered" evidence="1">
    <location>
        <begin position="345"/>
        <end position="395"/>
    </location>
</feature>
<dbReference type="InterPro" id="IPR040673">
    <property type="entry name" value="CCDC81_HU_dom_2"/>
</dbReference>
<organism evidence="3 4">
    <name type="scientific">Diacronema lutheri</name>
    <name type="common">Unicellular marine alga</name>
    <name type="synonym">Monochrysis lutheri</name>
    <dbReference type="NCBI Taxonomy" id="2081491"/>
    <lineage>
        <taxon>Eukaryota</taxon>
        <taxon>Haptista</taxon>
        <taxon>Haptophyta</taxon>
        <taxon>Pavlovophyceae</taxon>
        <taxon>Pavlovales</taxon>
        <taxon>Pavlovaceae</taxon>
        <taxon>Diacronema</taxon>
    </lineage>
</organism>
<feature type="region of interest" description="Disordered" evidence="1">
    <location>
        <begin position="234"/>
        <end position="290"/>
    </location>
</feature>
<dbReference type="OrthoDB" id="552140at2759"/>
<feature type="compositionally biased region" description="Pro residues" evidence="1">
    <location>
        <begin position="243"/>
        <end position="252"/>
    </location>
</feature>
<dbReference type="InterPro" id="IPR026295">
    <property type="entry name" value="CCD81"/>
</dbReference>